<sequence>MRILMKIQYNGLNFNGWQHQDEGRTVQGEIESALSYIHKTFTRIHPASRTDKGVHAKEQYAHFDTELNIPAEKWAFILNSKMPKDIAITETFEVSEDYHVRYDSKGKTYRYSIYQTAKNPFYNGLKAHIDKDLDIEAMREAAKYFLGTHDFTSFSSAKAVIDYKVRHIYELEIEETNDGLDIVITGSGFLYNMVRIIVAYLFEIGELKRKPSDTLKIIESQDRTLIPITAPPDGLYLERTFLNIQELEDYLEENLEKH</sequence>
<evidence type="ECO:0000256" key="4">
    <source>
        <dbReference type="HAMAP-Rule" id="MF_00171"/>
    </source>
</evidence>
<feature type="binding site" evidence="4 6">
    <location>
        <position position="109"/>
    </location>
    <ligand>
        <name>substrate</name>
    </ligand>
</feature>
<feature type="domain" description="Pseudouridine synthase I TruA alpha/beta" evidence="8">
    <location>
        <begin position="8"/>
        <end position="103"/>
    </location>
</feature>
<feature type="domain" description="Pseudouridine synthase I TruA alpha/beta" evidence="8">
    <location>
        <begin position="141"/>
        <end position="239"/>
    </location>
</feature>
<protein>
    <recommendedName>
        <fullName evidence="4">tRNA pseudouridine synthase A</fullName>
        <ecNumber evidence="4">5.4.99.12</ecNumber>
    </recommendedName>
    <alternativeName>
        <fullName evidence="4">tRNA pseudouridine(38-40) synthase</fullName>
    </alternativeName>
    <alternativeName>
        <fullName evidence="4">tRNA pseudouridylate synthase I</fullName>
    </alternativeName>
    <alternativeName>
        <fullName evidence="4">tRNA-uridine isomerase I</fullName>
    </alternativeName>
</protein>
<dbReference type="InterPro" id="IPR020094">
    <property type="entry name" value="TruA/RsuA/RluB/E/F_N"/>
</dbReference>
<keyword evidence="10" id="KW-1185">Reference proteome</keyword>
<dbReference type="RefSeq" id="WP_186086428.1">
    <property type="nucleotide sequence ID" value="NZ_BMDB01000002.1"/>
</dbReference>
<comment type="caution">
    <text evidence="9">The sequence shown here is derived from an EMBL/GenBank/DDBJ whole genome shotgun (WGS) entry which is preliminary data.</text>
</comment>
<dbReference type="FunFam" id="3.30.70.580:FF:000001">
    <property type="entry name" value="tRNA pseudouridine synthase A"/>
    <property type="match status" value="1"/>
</dbReference>
<dbReference type="CDD" id="cd02570">
    <property type="entry name" value="PseudoU_synth_EcTruA"/>
    <property type="match status" value="1"/>
</dbReference>
<dbReference type="HAMAP" id="MF_00171">
    <property type="entry name" value="TruA"/>
    <property type="match status" value="1"/>
</dbReference>
<dbReference type="EMBL" id="CAJEWE010000007">
    <property type="protein sequence ID" value="CAD2074823.1"/>
    <property type="molecule type" value="Genomic_DNA"/>
</dbReference>
<comment type="catalytic activity">
    <reaction evidence="4 7">
        <text>uridine(38/39/40) in tRNA = pseudouridine(38/39/40) in tRNA</text>
        <dbReference type="Rhea" id="RHEA:22376"/>
        <dbReference type="Rhea" id="RHEA-COMP:10085"/>
        <dbReference type="Rhea" id="RHEA-COMP:10087"/>
        <dbReference type="ChEBI" id="CHEBI:65314"/>
        <dbReference type="ChEBI" id="CHEBI:65315"/>
        <dbReference type="EC" id="5.4.99.12"/>
    </reaction>
</comment>
<evidence type="ECO:0000256" key="6">
    <source>
        <dbReference type="PIRSR" id="PIRSR001430-2"/>
    </source>
</evidence>
<proteinExistence type="inferred from homology"/>
<evidence type="ECO:0000256" key="3">
    <source>
        <dbReference type="ARBA" id="ARBA00023235"/>
    </source>
</evidence>
<dbReference type="NCBIfam" id="TIGR00071">
    <property type="entry name" value="hisT_truA"/>
    <property type="match status" value="1"/>
</dbReference>
<comment type="caution">
    <text evidence="4">Lacks conserved residue(s) required for the propagation of feature annotation.</text>
</comment>
<evidence type="ECO:0000256" key="2">
    <source>
        <dbReference type="ARBA" id="ARBA00022694"/>
    </source>
</evidence>
<dbReference type="InterPro" id="IPR020097">
    <property type="entry name" value="PsdUridine_synth_TruA_a/b_dom"/>
</dbReference>
<comment type="similarity">
    <text evidence="1 4 7">Belongs to the tRNA pseudouridine synthase TruA family.</text>
</comment>
<keyword evidence="3 4" id="KW-0413">Isomerase</keyword>
<dbReference type="InterPro" id="IPR001406">
    <property type="entry name" value="PsdUridine_synth_TruA"/>
</dbReference>
<dbReference type="GO" id="GO:0003723">
    <property type="term" value="F:RNA binding"/>
    <property type="evidence" value="ECO:0007669"/>
    <property type="project" value="InterPro"/>
</dbReference>
<reference evidence="9 10" key="1">
    <citation type="submission" date="2020-07" db="EMBL/GenBank/DDBJ databases">
        <authorList>
            <person name="Criscuolo A."/>
        </authorList>
    </citation>
    <scope>NUCLEOTIDE SEQUENCE [LARGE SCALE GENOMIC DNA]</scope>
    <source>
        <strain evidence="10">CIP 111030</strain>
    </source>
</reference>
<organism evidence="9 10">
    <name type="scientific">Phocicoccus schoeneichii</name>
    <dbReference type="NCBI Taxonomy" id="1812261"/>
    <lineage>
        <taxon>Bacteria</taxon>
        <taxon>Bacillati</taxon>
        <taxon>Bacillota</taxon>
        <taxon>Bacilli</taxon>
        <taxon>Bacillales</taxon>
        <taxon>Salinicoccaceae</taxon>
        <taxon>Phocicoccus</taxon>
    </lineage>
</organism>
<dbReference type="EC" id="5.4.99.12" evidence="4"/>
<dbReference type="Pfam" id="PF01416">
    <property type="entry name" value="PseudoU_synth_1"/>
    <property type="match status" value="2"/>
</dbReference>
<keyword evidence="2 4" id="KW-0819">tRNA processing</keyword>
<dbReference type="Proteomes" id="UP000521032">
    <property type="component" value="Unassembled WGS sequence"/>
</dbReference>
<dbReference type="Gene3D" id="3.30.70.660">
    <property type="entry name" value="Pseudouridine synthase I, catalytic domain, C-terminal subdomain"/>
    <property type="match status" value="1"/>
</dbReference>
<dbReference type="GO" id="GO:0031119">
    <property type="term" value="P:tRNA pseudouridine synthesis"/>
    <property type="evidence" value="ECO:0007669"/>
    <property type="project" value="UniProtKB-UniRule"/>
</dbReference>
<dbReference type="AlphaFoldDB" id="A0A6V7RB11"/>
<dbReference type="GO" id="GO:0160147">
    <property type="term" value="F:tRNA pseudouridine(38-40) synthase activity"/>
    <property type="evidence" value="ECO:0007669"/>
    <property type="project" value="UniProtKB-EC"/>
</dbReference>
<name>A0A6V7RB11_9BACL</name>
<dbReference type="PANTHER" id="PTHR11142">
    <property type="entry name" value="PSEUDOURIDYLATE SYNTHASE"/>
    <property type="match status" value="1"/>
</dbReference>
<comment type="subunit">
    <text evidence="4">Homodimer.</text>
</comment>
<evidence type="ECO:0000259" key="8">
    <source>
        <dbReference type="Pfam" id="PF01416"/>
    </source>
</evidence>
<dbReference type="InterPro" id="IPR020095">
    <property type="entry name" value="PsdUridine_synth_TruA_C"/>
</dbReference>
<evidence type="ECO:0000256" key="7">
    <source>
        <dbReference type="RuleBase" id="RU003792"/>
    </source>
</evidence>
<evidence type="ECO:0000256" key="5">
    <source>
        <dbReference type="PIRSR" id="PIRSR001430-1"/>
    </source>
</evidence>
<evidence type="ECO:0000313" key="9">
    <source>
        <dbReference type="EMBL" id="CAD2074823.1"/>
    </source>
</evidence>
<dbReference type="SUPFAM" id="SSF55120">
    <property type="entry name" value="Pseudouridine synthase"/>
    <property type="match status" value="1"/>
</dbReference>
<dbReference type="PANTHER" id="PTHR11142:SF0">
    <property type="entry name" value="TRNA PSEUDOURIDINE SYNTHASE-LIKE 1"/>
    <property type="match status" value="1"/>
</dbReference>
<dbReference type="InterPro" id="IPR020103">
    <property type="entry name" value="PsdUridine_synth_cat_dom_sf"/>
</dbReference>
<comment type="function">
    <text evidence="4">Formation of pseudouridine at positions 38, 39 and 40 in the anticodon stem and loop of transfer RNAs.</text>
</comment>
<feature type="active site" description="Nucleophile" evidence="4 5">
    <location>
        <position position="51"/>
    </location>
</feature>
<gene>
    <name evidence="4 9" type="primary">truA</name>
    <name evidence="9" type="ORF">JEOSCH030_00792</name>
</gene>
<evidence type="ECO:0000256" key="1">
    <source>
        <dbReference type="ARBA" id="ARBA00009375"/>
    </source>
</evidence>
<dbReference type="Gene3D" id="3.30.70.580">
    <property type="entry name" value="Pseudouridine synthase I, catalytic domain, N-terminal subdomain"/>
    <property type="match status" value="1"/>
</dbReference>
<evidence type="ECO:0000313" key="10">
    <source>
        <dbReference type="Proteomes" id="UP000521032"/>
    </source>
</evidence>
<dbReference type="PIRSF" id="PIRSF001430">
    <property type="entry name" value="tRNA_psdUrid_synth"/>
    <property type="match status" value="1"/>
</dbReference>
<accession>A0A6V7RB11</accession>